<sequence length="148" mass="16501">MLRTALSRSSVARSAASRGLPRAAAPRLARGLASDADGEDGVHVDMVARMWSCKVKDDPGAYQMDLVFDSFIDKASQVEGVVGASRLLCKSYWDYKLILKFEETGALKRYLAENGEHDALMREYLPQIEKLTIDGKVHQQSFVYDDIE</sequence>
<dbReference type="RefSeq" id="XP_005782866.1">
    <property type="nucleotide sequence ID" value="XM_005782809.1"/>
</dbReference>
<evidence type="ECO:0000313" key="2">
    <source>
        <dbReference type="Proteomes" id="UP000013827"/>
    </source>
</evidence>
<reference evidence="2" key="1">
    <citation type="journal article" date="2013" name="Nature">
        <title>Pan genome of the phytoplankton Emiliania underpins its global distribution.</title>
        <authorList>
            <person name="Read B.A."/>
            <person name="Kegel J."/>
            <person name="Klute M.J."/>
            <person name="Kuo A."/>
            <person name="Lefebvre S.C."/>
            <person name="Maumus F."/>
            <person name="Mayer C."/>
            <person name="Miller J."/>
            <person name="Monier A."/>
            <person name="Salamov A."/>
            <person name="Young J."/>
            <person name="Aguilar M."/>
            <person name="Claverie J.M."/>
            <person name="Frickenhaus S."/>
            <person name="Gonzalez K."/>
            <person name="Herman E.K."/>
            <person name="Lin Y.C."/>
            <person name="Napier J."/>
            <person name="Ogata H."/>
            <person name="Sarno A.F."/>
            <person name="Shmutz J."/>
            <person name="Schroeder D."/>
            <person name="de Vargas C."/>
            <person name="Verret F."/>
            <person name="von Dassow P."/>
            <person name="Valentin K."/>
            <person name="Van de Peer Y."/>
            <person name="Wheeler G."/>
            <person name="Dacks J.B."/>
            <person name="Delwiche C.F."/>
            <person name="Dyhrman S.T."/>
            <person name="Glockner G."/>
            <person name="John U."/>
            <person name="Richards T."/>
            <person name="Worden A.Z."/>
            <person name="Zhang X."/>
            <person name="Grigoriev I.V."/>
            <person name="Allen A.E."/>
            <person name="Bidle K."/>
            <person name="Borodovsky M."/>
            <person name="Bowler C."/>
            <person name="Brownlee C."/>
            <person name="Cock J.M."/>
            <person name="Elias M."/>
            <person name="Gladyshev V.N."/>
            <person name="Groth M."/>
            <person name="Guda C."/>
            <person name="Hadaegh A."/>
            <person name="Iglesias-Rodriguez M.D."/>
            <person name="Jenkins J."/>
            <person name="Jones B.M."/>
            <person name="Lawson T."/>
            <person name="Leese F."/>
            <person name="Lindquist E."/>
            <person name="Lobanov A."/>
            <person name="Lomsadze A."/>
            <person name="Malik S.B."/>
            <person name="Marsh M.E."/>
            <person name="Mackinder L."/>
            <person name="Mock T."/>
            <person name="Mueller-Roeber B."/>
            <person name="Pagarete A."/>
            <person name="Parker M."/>
            <person name="Probert I."/>
            <person name="Quesneville H."/>
            <person name="Raines C."/>
            <person name="Rensing S.A."/>
            <person name="Riano-Pachon D.M."/>
            <person name="Richier S."/>
            <person name="Rokitta S."/>
            <person name="Shiraiwa Y."/>
            <person name="Soanes D.M."/>
            <person name="van der Giezen M."/>
            <person name="Wahlund T.M."/>
            <person name="Williams B."/>
            <person name="Wilson W."/>
            <person name="Wolfe G."/>
            <person name="Wurch L.L."/>
        </authorList>
    </citation>
    <scope>NUCLEOTIDE SEQUENCE</scope>
</reference>
<keyword evidence="2" id="KW-1185">Reference proteome</keyword>
<dbReference type="Proteomes" id="UP000013827">
    <property type="component" value="Unassembled WGS sequence"/>
</dbReference>
<dbReference type="HOGENOM" id="CLU_1762221_0_0_1"/>
<protein>
    <recommendedName>
        <fullName evidence="3">ABM domain-containing protein</fullName>
    </recommendedName>
</protein>
<evidence type="ECO:0000313" key="1">
    <source>
        <dbReference type="EnsemblProtists" id="EOD30437"/>
    </source>
</evidence>
<dbReference type="AlphaFoldDB" id="A0A0D3K3V2"/>
<dbReference type="PaxDb" id="2903-EOD30437"/>
<dbReference type="KEGG" id="ehx:EMIHUDRAFT_442544"/>
<proteinExistence type="predicted"/>
<evidence type="ECO:0008006" key="3">
    <source>
        <dbReference type="Google" id="ProtNLM"/>
    </source>
</evidence>
<organism evidence="1 2">
    <name type="scientific">Emiliania huxleyi (strain CCMP1516)</name>
    <dbReference type="NCBI Taxonomy" id="280463"/>
    <lineage>
        <taxon>Eukaryota</taxon>
        <taxon>Haptista</taxon>
        <taxon>Haptophyta</taxon>
        <taxon>Prymnesiophyceae</taxon>
        <taxon>Isochrysidales</taxon>
        <taxon>Noelaerhabdaceae</taxon>
        <taxon>Emiliania</taxon>
    </lineage>
</organism>
<dbReference type="eggNOG" id="ENOG502SYMM">
    <property type="taxonomic scope" value="Eukaryota"/>
</dbReference>
<name>A0A0D3K3V2_EMIH1</name>
<reference evidence="1" key="2">
    <citation type="submission" date="2024-10" db="UniProtKB">
        <authorList>
            <consortium name="EnsemblProtists"/>
        </authorList>
    </citation>
    <scope>IDENTIFICATION</scope>
</reference>
<dbReference type="EnsemblProtists" id="EOD30437">
    <property type="protein sequence ID" value="EOD30437"/>
    <property type="gene ID" value="EMIHUDRAFT_442544"/>
</dbReference>
<accession>A0A0D3K3V2</accession>
<dbReference type="GeneID" id="17275711"/>